<keyword evidence="12" id="KW-1185">Reference proteome</keyword>
<dbReference type="OrthoDB" id="1924823at2759"/>
<keyword evidence="5 8" id="KW-0812">Transmembrane</keyword>
<comment type="subcellular location">
    <subcellularLocation>
        <location evidence="1 8">Cell membrane</location>
        <topology evidence="1 8">Multi-pass membrane protein</topology>
    </subcellularLocation>
</comment>
<dbReference type="Proteomes" id="UP000631114">
    <property type="component" value="Unassembled WGS sequence"/>
</dbReference>
<keyword evidence="4 8" id="KW-1003">Cell membrane</keyword>
<evidence type="ECO:0000256" key="3">
    <source>
        <dbReference type="ARBA" id="ARBA00011489"/>
    </source>
</evidence>
<dbReference type="PANTHER" id="PTHR33573">
    <property type="entry name" value="CASP-LIKE PROTEIN 4A4"/>
    <property type="match status" value="1"/>
</dbReference>
<feature type="transmembrane region" description="Helical" evidence="8">
    <location>
        <begin position="48"/>
        <end position="67"/>
    </location>
</feature>
<comment type="caution">
    <text evidence="11">The sequence shown here is derived from an EMBL/GenBank/DDBJ whole genome shotgun (WGS) entry which is preliminary data.</text>
</comment>
<feature type="region of interest" description="Disordered" evidence="9">
    <location>
        <begin position="1"/>
        <end position="22"/>
    </location>
</feature>
<organism evidence="11 12">
    <name type="scientific">Coptis chinensis</name>
    <dbReference type="NCBI Taxonomy" id="261450"/>
    <lineage>
        <taxon>Eukaryota</taxon>
        <taxon>Viridiplantae</taxon>
        <taxon>Streptophyta</taxon>
        <taxon>Embryophyta</taxon>
        <taxon>Tracheophyta</taxon>
        <taxon>Spermatophyta</taxon>
        <taxon>Magnoliopsida</taxon>
        <taxon>Ranunculales</taxon>
        <taxon>Ranunculaceae</taxon>
        <taxon>Coptidoideae</taxon>
        <taxon>Coptis</taxon>
    </lineage>
</organism>
<feature type="transmembrane region" description="Helical" evidence="8">
    <location>
        <begin position="82"/>
        <end position="102"/>
    </location>
</feature>
<gene>
    <name evidence="11" type="ORF">IFM89_036562</name>
</gene>
<comment type="similarity">
    <text evidence="2 8">Belongs to the Casparian strip membrane proteins (CASP) family.</text>
</comment>
<proteinExistence type="inferred from homology"/>
<evidence type="ECO:0000256" key="1">
    <source>
        <dbReference type="ARBA" id="ARBA00004651"/>
    </source>
</evidence>
<dbReference type="AlphaFoldDB" id="A0A835HH10"/>
<evidence type="ECO:0000313" key="12">
    <source>
        <dbReference type="Proteomes" id="UP000631114"/>
    </source>
</evidence>
<keyword evidence="6 8" id="KW-1133">Transmembrane helix</keyword>
<name>A0A835HH10_9MAGN</name>
<accession>A0A835HH10</accession>
<feature type="transmembrane region" description="Helical" evidence="8">
    <location>
        <begin position="163"/>
        <end position="184"/>
    </location>
</feature>
<evidence type="ECO:0000313" key="11">
    <source>
        <dbReference type="EMBL" id="KAF9599264.1"/>
    </source>
</evidence>
<dbReference type="GO" id="GO:0005886">
    <property type="term" value="C:plasma membrane"/>
    <property type="evidence" value="ECO:0007669"/>
    <property type="project" value="UniProtKB-SubCell"/>
</dbReference>
<evidence type="ECO:0000256" key="2">
    <source>
        <dbReference type="ARBA" id="ARBA00007651"/>
    </source>
</evidence>
<keyword evidence="7 8" id="KW-0472">Membrane</keyword>
<comment type="subunit">
    <text evidence="3 8">Homodimer and heterodimers.</text>
</comment>
<evidence type="ECO:0000256" key="8">
    <source>
        <dbReference type="RuleBase" id="RU361233"/>
    </source>
</evidence>
<dbReference type="EMBL" id="JADFTS010000007">
    <property type="protein sequence ID" value="KAF9599264.1"/>
    <property type="molecule type" value="Genomic_DNA"/>
</dbReference>
<dbReference type="PANTHER" id="PTHR33573:SF57">
    <property type="entry name" value="CASP-LIKE PROTEIN 4B1"/>
    <property type="match status" value="1"/>
</dbReference>
<evidence type="ECO:0000259" key="10">
    <source>
        <dbReference type="Pfam" id="PF04535"/>
    </source>
</evidence>
<evidence type="ECO:0000256" key="5">
    <source>
        <dbReference type="ARBA" id="ARBA00022692"/>
    </source>
</evidence>
<dbReference type="Pfam" id="PF04535">
    <property type="entry name" value="CASP_dom"/>
    <property type="match status" value="1"/>
</dbReference>
<dbReference type="InterPro" id="IPR006702">
    <property type="entry name" value="CASP_dom"/>
</dbReference>
<reference evidence="11 12" key="1">
    <citation type="submission" date="2020-10" db="EMBL/GenBank/DDBJ databases">
        <title>The Coptis chinensis genome and diversification of protoberbering-type alkaloids.</title>
        <authorList>
            <person name="Wang B."/>
            <person name="Shu S."/>
            <person name="Song C."/>
            <person name="Liu Y."/>
        </authorList>
    </citation>
    <scope>NUCLEOTIDE SEQUENCE [LARGE SCALE GENOMIC DNA]</scope>
    <source>
        <strain evidence="11">HL-2020</strain>
        <tissue evidence="11">Leaf</tissue>
    </source>
</reference>
<feature type="transmembrane region" description="Helical" evidence="8">
    <location>
        <begin position="122"/>
        <end position="143"/>
    </location>
</feature>
<protein>
    <recommendedName>
        <fullName evidence="8">CASP-like protein</fullName>
    </recommendedName>
</protein>
<evidence type="ECO:0000256" key="6">
    <source>
        <dbReference type="ARBA" id="ARBA00022989"/>
    </source>
</evidence>
<evidence type="ECO:0000256" key="7">
    <source>
        <dbReference type="ARBA" id="ARBA00023136"/>
    </source>
</evidence>
<feature type="domain" description="Casparian strip membrane protein" evidence="10">
    <location>
        <begin position="43"/>
        <end position="174"/>
    </location>
</feature>
<sequence length="192" mass="21134">MGSSEDPASEKPVTAPAADVEAESSSTVRVQSIVRKWKREDLLKKGSLVLRGLALVFSLLSFIIMASNKHGDWKNFDRYEEYRYLVAIAILSSLYTMFQVFVQLHQLSTGKELGLAPRTYGLINFFGDQIVAYLLISAASTAVPRTNQMREGADNSFTDSSAASISMAFFAFFALAVSAMLSGFKLSTQTYI</sequence>
<evidence type="ECO:0000256" key="9">
    <source>
        <dbReference type="SAM" id="MobiDB-lite"/>
    </source>
</evidence>
<evidence type="ECO:0000256" key="4">
    <source>
        <dbReference type="ARBA" id="ARBA00022475"/>
    </source>
</evidence>